<comment type="caution">
    <text evidence="1">The sequence shown here is derived from an EMBL/GenBank/DDBJ whole genome shotgun (WGS) entry which is preliminary data.</text>
</comment>
<dbReference type="Proteomes" id="UP000460561">
    <property type="component" value="Unassembled WGS sequence"/>
</dbReference>
<reference evidence="1 2" key="1">
    <citation type="submission" date="2019-12" db="EMBL/GenBank/DDBJ databases">
        <title>Genomic-based taxomic classification of the family Erythrobacteraceae.</title>
        <authorList>
            <person name="Xu L."/>
        </authorList>
    </citation>
    <scope>NUCLEOTIDE SEQUENCE [LARGE SCALE GENOMIC DNA]</scope>
    <source>
        <strain evidence="1 2">DSM 18604</strain>
    </source>
</reference>
<protein>
    <submittedName>
        <fullName evidence="1">Uncharacterized protein</fullName>
    </submittedName>
</protein>
<name>A0A845A7L0_9SPHN</name>
<keyword evidence="2" id="KW-1185">Reference proteome</keyword>
<organism evidence="1 2">
    <name type="scientific">Altericroceibacterium indicum</name>
    <dbReference type="NCBI Taxonomy" id="374177"/>
    <lineage>
        <taxon>Bacteria</taxon>
        <taxon>Pseudomonadati</taxon>
        <taxon>Pseudomonadota</taxon>
        <taxon>Alphaproteobacteria</taxon>
        <taxon>Sphingomonadales</taxon>
        <taxon>Erythrobacteraceae</taxon>
        <taxon>Altericroceibacterium</taxon>
    </lineage>
</organism>
<evidence type="ECO:0000313" key="2">
    <source>
        <dbReference type="Proteomes" id="UP000460561"/>
    </source>
</evidence>
<proteinExistence type="predicted"/>
<dbReference type="RefSeq" id="WP_160738000.1">
    <property type="nucleotide sequence ID" value="NZ_WTYQ01000001.1"/>
</dbReference>
<accession>A0A845A7L0</accession>
<dbReference type="AlphaFoldDB" id="A0A845A7L0"/>
<dbReference type="OrthoDB" id="7431575at2"/>
<dbReference type="EMBL" id="WTYQ01000001">
    <property type="protein sequence ID" value="MXP24805.1"/>
    <property type="molecule type" value="Genomic_DNA"/>
</dbReference>
<evidence type="ECO:0000313" key="1">
    <source>
        <dbReference type="EMBL" id="MXP24805.1"/>
    </source>
</evidence>
<gene>
    <name evidence="1" type="ORF">GRI39_01930</name>
</gene>
<sequence length="737" mass="78832">MAEVVENGSQSVSAVMNGEGQLVVYQGESETNALLYAAEAKRLAGLASAFSDEAATARDNAEAASADYNANIYPDPTLEYRSEGDQITWSSSYLEVVTDQGALRYQTPASLSAISISPIDRFSVANFPSGKFSHSIMIASKPATAVGAIRWRWIGYDAEGAIVTGWTTDGNDDTSMSRPRYSRYIPEAEITEPTVVVVAEDVPWPEGVVEIRPELRIETDAQMTFSHMALRNGPNPYYKAPAVSPRAVAANSVDVQSALARLDEYDALGINAELIDLLYSNIAFDLPTALAWAYETQVYKLNGEWKVRGEDALARSVVDPSVWSGQGIHVDIVDGNDARSGYAEEGDFSNAKRKISEAFKAGNLTGSGFRVYVKSGQTLTRAFGFLHDTAANQPTQDFAIIGLGESRPVIGTHDDLSWPATTDATYTNCYKVARSSVARVINLTDADSDGVFPDLTKYADADALDTAGAVDGFAQVGSDLYARRADGAPVTNANTRVFLAVKNFESSIDNSGATVNGYLEDLELQGGLPGTLHFNAGGVANLATSRTKLGYPAMIGSEKSTRRIRNLAGLNISIDDEHVGSLQDAENDHVDPPATHQMYTLAIRPKTRKIGSAGSTSNNAFTLHDKTISAIVVGPDFGPVINGSTLRNVGNTKCIVFGGRIEIDANGEAGGAAVRAGRDEAGEICEIYLVGVTVVADASHYWMRADDGGRIYHMDCIFEGASSNYTTGDGVIDQFTQ</sequence>